<dbReference type="KEGG" id="ccho:CCHOA_04570"/>
<sequence>MLDNFAVPTSTAGGLRRAMIFGAGALVLVTIVLGGIWFAIAGRSGLWGVLIGSGIGGAFILTTLLLTLVTINSTPEITAAVNLGGWLLKVVVLMVVIYFIRDLDFYHRGALMTTIVGVLVCVLGAETLAIVKSKTPYIGN</sequence>
<gene>
    <name evidence="2" type="ORF">CCHOA_04570</name>
</gene>
<name>A0A3G6J673_9CORY</name>
<accession>A0A3G6J673</accession>
<evidence type="ECO:0000256" key="1">
    <source>
        <dbReference type="SAM" id="Phobius"/>
    </source>
</evidence>
<keyword evidence="1" id="KW-0812">Transmembrane</keyword>
<dbReference type="Proteomes" id="UP000269019">
    <property type="component" value="Chromosome"/>
</dbReference>
<organism evidence="2 3">
    <name type="scientific">Corynebacterium choanae</name>
    <dbReference type="NCBI Taxonomy" id="1862358"/>
    <lineage>
        <taxon>Bacteria</taxon>
        <taxon>Bacillati</taxon>
        <taxon>Actinomycetota</taxon>
        <taxon>Actinomycetes</taxon>
        <taxon>Mycobacteriales</taxon>
        <taxon>Corynebacteriaceae</taxon>
        <taxon>Corynebacterium</taxon>
    </lineage>
</organism>
<reference evidence="2 3" key="1">
    <citation type="submission" date="2018-11" db="EMBL/GenBank/DDBJ databases">
        <authorList>
            <person name="Kleinhagauer T."/>
            <person name="Glaeser S.P."/>
            <person name="Spergser J."/>
            <person name="Ruckert C."/>
            <person name="Kaempfer P."/>
            <person name="Busse H.-J."/>
        </authorList>
    </citation>
    <scope>NUCLEOTIDE SEQUENCE [LARGE SCALE GENOMIC DNA]</scope>
    <source>
        <strain evidence="2 3">200CH</strain>
    </source>
</reference>
<feature type="transmembrane region" description="Helical" evidence="1">
    <location>
        <begin position="111"/>
        <end position="131"/>
    </location>
</feature>
<proteinExistence type="predicted"/>
<keyword evidence="1" id="KW-0472">Membrane</keyword>
<feature type="transmembrane region" description="Helical" evidence="1">
    <location>
        <begin position="77"/>
        <end position="99"/>
    </location>
</feature>
<dbReference type="RefSeq" id="WP_123927273.1">
    <property type="nucleotide sequence ID" value="NZ_CP033896.1"/>
</dbReference>
<dbReference type="EMBL" id="CP033896">
    <property type="protein sequence ID" value="AZA13322.1"/>
    <property type="molecule type" value="Genomic_DNA"/>
</dbReference>
<evidence type="ECO:0000313" key="2">
    <source>
        <dbReference type="EMBL" id="AZA13322.1"/>
    </source>
</evidence>
<evidence type="ECO:0008006" key="4">
    <source>
        <dbReference type="Google" id="ProtNLM"/>
    </source>
</evidence>
<feature type="transmembrane region" description="Helical" evidence="1">
    <location>
        <begin position="47"/>
        <end position="71"/>
    </location>
</feature>
<protein>
    <recommendedName>
        <fullName evidence="4">ATP synthase I chain</fullName>
    </recommendedName>
</protein>
<dbReference type="OrthoDB" id="4775022at2"/>
<evidence type="ECO:0000313" key="3">
    <source>
        <dbReference type="Proteomes" id="UP000269019"/>
    </source>
</evidence>
<keyword evidence="1" id="KW-1133">Transmembrane helix</keyword>
<feature type="transmembrane region" description="Helical" evidence="1">
    <location>
        <begin position="20"/>
        <end position="40"/>
    </location>
</feature>
<keyword evidence="3" id="KW-1185">Reference proteome</keyword>
<dbReference type="AlphaFoldDB" id="A0A3G6J673"/>